<feature type="compositionally biased region" description="Low complexity" evidence="1">
    <location>
        <begin position="544"/>
        <end position="560"/>
    </location>
</feature>
<feature type="region of interest" description="Disordered" evidence="1">
    <location>
        <begin position="77"/>
        <end position="99"/>
    </location>
</feature>
<dbReference type="InterPro" id="IPR046985">
    <property type="entry name" value="IP5"/>
</dbReference>
<feature type="compositionally biased region" description="Basic and acidic residues" evidence="1">
    <location>
        <begin position="809"/>
        <end position="820"/>
    </location>
</feature>
<dbReference type="PANTHER" id="PTHR11200">
    <property type="entry name" value="INOSITOL 5-PHOSPHATASE"/>
    <property type="match status" value="1"/>
</dbReference>
<dbReference type="GeneID" id="18840175"/>
<dbReference type="Gene3D" id="3.60.10.10">
    <property type="entry name" value="Endonuclease/exonuclease/phosphatase"/>
    <property type="match status" value="2"/>
</dbReference>
<feature type="compositionally biased region" description="Acidic residues" evidence="1">
    <location>
        <begin position="529"/>
        <end position="541"/>
    </location>
</feature>
<dbReference type="EMBL" id="JH719495">
    <property type="protein sequence ID" value="EJF55840.1"/>
    <property type="molecule type" value="Genomic_DNA"/>
</dbReference>
<dbReference type="InterPro" id="IPR000300">
    <property type="entry name" value="IPPc"/>
</dbReference>
<feature type="region of interest" description="Disordered" evidence="1">
    <location>
        <begin position="743"/>
        <end position="767"/>
    </location>
</feature>
<evidence type="ECO:0000259" key="2">
    <source>
        <dbReference type="SMART" id="SM00128"/>
    </source>
</evidence>
<evidence type="ECO:0000313" key="3">
    <source>
        <dbReference type="EMBL" id="EJF55840.1"/>
    </source>
</evidence>
<protein>
    <submittedName>
        <fullName evidence="3">DNase I-like protein</fullName>
    </submittedName>
</protein>
<feature type="compositionally biased region" description="Pro residues" evidence="1">
    <location>
        <begin position="914"/>
        <end position="930"/>
    </location>
</feature>
<dbReference type="GO" id="GO:0046856">
    <property type="term" value="P:phosphatidylinositol dephosphorylation"/>
    <property type="evidence" value="ECO:0007669"/>
    <property type="project" value="InterPro"/>
</dbReference>
<feature type="compositionally biased region" description="Pro residues" evidence="1">
    <location>
        <begin position="7"/>
        <end position="18"/>
    </location>
</feature>
<dbReference type="AlphaFoldDB" id="R7SJE3"/>
<feature type="region of interest" description="Disordered" evidence="1">
    <location>
        <begin position="911"/>
        <end position="930"/>
    </location>
</feature>
<gene>
    <name evidence="3" type="ORF">DICSQDRAFT_175454</name>
</gene>
<sequence>MVSSQPILPPINSPPPIHIPAFRSSLPPPDFPKDPSRPPRSGESLFSFHSQTCALTIRFLPAHSNVLARLQALFPSSPHPPTTASPHPSDSTPVPPHPPLPLPKFIKVRILTWNMHDSIPKGDCEELLGSLPPFNPSSPNPDAPPTLPAFPASPEHPYHIVVVAGQECPSASGIPMALGAGFKLNGKDNSRSRHSLLPEPDDPALRKSAEADLLSPSVDKTHEHHHPPSSWSSILENWYCHPTVLGPLASSASDPNLRTQTESQRTGPYELLIKERMMGLYLAVFIHREARPFVRGTSKSAVTAGLIGGRVGNKGGVGVSVNLDGTTFLFINAHLAGTSSLIVPNRYLAKIKAELAVEDYLSPSDPRFLAEDITDRFDVSFLFGDLNFRLDITRLHADWLISRKEYEQALEFDQLREVMANSDSFRGFNEAPIRFPPTFKYDVLRTLGKRSRHKSFRRPPITLIAASPDDNMLSEVAEHEHEHTAALEDRADRVSQQHDEDCEDDADPDAVSLASSAWTSARSRRTADPEPEDDNENEDEREPSSAGYASQSPPASASASNLVHKVWTTTAAHKAKEKWVALFSPSSPNPYSPAGKRSRWRQSWHSGKSQAPLRRGSHPNGAVVAEDVSMPQTPVDPADPRRSKSKRAKEFQAALSDAAHARPHKHLALSENNVDLEDEDKGVYDSSHKQRVPSWCDRILWKSTIAPEPQQDVDDTDPTRFMPLRAKMGQIFNAFRPSSLRSRRDSTWSMNHPDIPLQTTPTSRSGQTADVLVQTPPFDKRVSAAPQLPSPTSSKARPLRPLTQTRSVDNLRRASDERRASLTRVMSLEPSATRPPTSPLPSGGGVPMRHANTISTVVHAMPNGDTSTVLDSPTESPSNALDIAGPASTTPSNPTPMFRWLLPFLYRDGAHQGAPPPSPPATGVFPPAPPLPRRGDVVCLKYDTLDDKGMRRLEGRSDHRPVIGSYALYI</sequence>
<dbReference type="PANTHER" id="PTHR11200:SF275">
    <property type="entry name" value="LD06095P"/>
    <property type="match status" value="1"/>
</dbReference>
<organism evidence="3 4">
    <name type="scientific">Dichomitus squalens (strain LYAD-421)</name>
    <name type="common">Western red white-rot fungus</name>
    <dbReference type="NCBI Taxonomy" id="732165"/>
    <lineage>
        <taxon>Eukaryota</taxon>
        <taxon>Fungi</taxon>
        <taxon>Dikarya</taxon>
        <taxon>Basidiomycota</taxon>
        <taxon>Agaricomycotina</taxon>
        <taxon>Agaricomycetes</taxon>
        <taxon>Polyporales</taxon>
        <taxon>Polyporaceae</taxon>
        <taxon>Dichomitus</taxon>
    </lineage>
</organism>
<feature type="domain" description="Inositol polyphosphate-related phosphatase" evidence="2">
    <location>
        <begin position="104"/>
        <end position="495"/>
    </location>
</feature>
<proteinExistence type="predicted"/>
<dbReference type="InterPro" id="IPR036691">
    <property type="entry name" value="Endo/exonu/phosph_ase_sf"/>
</dbReference>
<dbReference type="OrthoDB" id="405996at2759"/>
<dbReference type="SUPFAM" id="SSF56219">
    <property type="entry name" value="DNase I-like"/>
    <property type="match status" value="1"/>
</dbReference>
<feature type="region of interest" description="Disordered" evidence="1">
    <location>
        <begin position="477"/>
        <end position="561"/>
    </location>
</feature>
<dbReference type="HOGENOM" id="CLU_005289_1_0_1"/>
<accession>R7SJE3</accession>
<dbReference type="SMART" id="SM00128">
    <property type="entry name" value="IPPc"/>
    <property type="match status" value="1"/>
</dbReference>
<dbReference type="KEGG" id="dsq:DICSQDRAFT_175454"/>
<feature type="compositionally biased region" description="Polar residues" evidence="1">
    <location>
        <begin position="864"/>
        <end position="879"/>
    </location>
</feature>
<dbReference type="OMA" id="KGPYQLL"/>
<feature type="region of interest" description="Disordered" evidence="1">
    <location>
        <begin position="583"/>
        <end position="647"/>
    </location>
</feature>
<reference evidence="3 4" key="1">
    <citation type="journal article" date="2012" name="Science">
        <title>The Paleozoic origin of enzymatic lignin decomposition reconstructed from 31 fungal genomes.</title>
        <authorList>
            <person name="Floudas D."/>
            <person name="Binder M."/>
            <person name="Riley R."/>
            <person name="Barry K."/>
            <person name="Blanchette R.A."/>
            <person name="Henrissat B."/>
            <person name="Martinez A.T."/>
            <person name="Otillar R."/>
            <person name="Spatafora J.W."/>
            <person name="Yadav J.S."/>
            <person name="Aerts A."/>
            <person name="Benoit I."/>
            <person name="Boyd A."/>
            <person name="Carlson A."/>
            <person name="Copeland A."/>
            <person name="Coutinho P.M."/>
            <person name="de Vries R.P."/>
            <person name="Ferreira P."/>
            <person name="Findley K."/>
            <person name="Foster B."/>
            <person name="Gaskell J."/>
            <person name="Glotzer D."/>
            <person name="Gorecki P."/>
            <person name="Heitman J."/>
            <person name="Hesse C."/>
            <person name="Hori C."/>
            <person name="Igarashi K."/>
            <person name="Jurgens J.A."/>
            <person name="Kallen N."/>
            <person name="Kersten P."/>
            <person name="Kohler A."/>
            <person name="Kuees U."/>
            <person name="Kumar T.K.A."/>
            <person name="Kuo A."/>
            <person name="LaButti K."/>
            <person name="Larrondo L.F."/>
            <person name="Lindquist E."/>
            <person name="Ling A."/>
            <person name="Lombard V."/>
            <person name="Lucas S."/>
            <person name="Lundell T."/>
            <person name="Martin R."/>
            <person name="McLaughlin D.J."/>
            <person name="Morgenstern I."/>
            <person name="Morin E."/>
            <person name="Murat C."/>
            <person name="Nagy L.G."/>
            <person name="Nolan M."/>
            <person name="Ohm R.A."/>
            <person name="Patyshakuliyeva A."/>
            <person name="Rokas A."/>
            <person name="Ruiz-Duenas F.J."/>
            <person name="Sabat G."/>
            <person name="Salamov A."/>
            <person name="Samejima M."/>
            <person name="Schmutz J."/>
            <person name="Slot J.C."/>
            <person name="St John F."/>
            <person name="Stenlid J."/>
            <person name="Sun H."/>
            <person name="Sun S."/>
            <person name="Syed K."/>
            <person name="Tsang A."/>
            <person name="Wiebenga A."/>
            <person name="Young D."/>
            <person name="Pisabarro A."/>
            <person name="Eastwood D.C."/>
            <person name="Martin F."/>
            <person name="Cullen D."/>
            <person name="Grigoriev I.V."/>
            <person name="Hibbett D.S."/>
        </authorList>
    </citation>
    <scope>NUCLEOTIDE SEQUENCE [LARGE SCALE GENOMIC DNA]</scope>
    <source>
        <strain evidence="3 4">LYAD-421 SS1</strain>
    </source>
</reference>
<feature type="region of interest" description="Disordered" evidence="1">
    <location>
        <begin position="864"/>
        <end position="894"/>
    </location>
</feature>
<dbReference type="Proteomes" id="UP000053319">
    <property type="component" value="Unassembled WGS sequence"/>
</dbReference>
<feature type="region of interest" description="Disordered" evidence="1">
    <location>
        <begin position="1"/>
        <end position="45"/>
    </location>
</feature>
<feature type="compositionally biased region" description="Polar residues" evidence="1">
    <location>
        <begin position="757"/>
        <end position="767"/>
    </location>
</feature>
<dbReference type="GO" id="GO:0004439">
    <property type="term" value="F:phosphatidylinositol-4,5-bisphosphate 5-phosphatase activity"/>
    <property type="evidence" value="ECO:0007669"/>
    <property type="project" value="TreeGrafter"/>
</dbReference>
<feature type="region of interest" description="Disordered" evidence="1">
    <location>
        <begin position="781"/>
        <end position="846"/>
    </location>
</feature>
<dbReference type="Pfam" id="PF22669">
    <property type="entry name" value="Exo_endo_phos2"/>
    <property type="match status" value="2"/>
</dbReference>
<feature type="region of interest" description="Disordered" evidence="1">
    <location>
        <begin position="131"/>
        <end position="150"/>
    </location>
</feature>
<dbReference type="RefSeq" id="XP_007371405.1">
    <property type="nucleotide sequence ID" value="XM_007371343.1"/>
</dbReference>
<name>R7SJE3_DICSQ</name>
<feature type="compositionally biased region" description="Basic and acidic residues" evidence="1">
    <location>
        <begin position="477"/>
        <end position="499"/>
    </location>
</feature>
<feature type="compositionally biased region" description="Pro residues" evidence="1">
    <location>
        <begin position="133"/>
        <end position="148"/>
    </location>
</feature>
<evidence type="ECO:0000313" key="4">
    <source>
        <dbReference type="Proteomes" id="UP000053319"/>
    </source>
</evidence>
<evidence type="ECO:0000256" key="1">
    <source>
        <dbReference type="SAM" id="MobiDB-lite"/>
    </source>
</evidence>